<organism evidence="1 2">
    <name type="scientific">Popillia japonica</name>
    <name type="common">Japanese beetle</name>
    <dbReference type="NCBI Taxonomy" id="7064"/>
    <lineage>
        <taxon>Eukaryota</taxon>
        <taxon>Metazoa</taxon>
        <taxon>Ecdysozoa</taxon>
        <taxon>Arthropoda</taxon>
        <taxon>Hexapoda</taxon>
        <taxon>Insecta</taxon>
        <taxon>Pterygota</taxon>
        <taxon>Neoptera</taxon>
        <taxon>Endopterygota</taxon>
        <taxon>Coleoptera</taxon>
        <taxon>Polyphaga</taxon>
        <taxon>Scarabaeiformia</taxon>
        <taxon>Scarabaeidae</taxon>
        <taxon>Rutelinae</taxon>
        <taxon>Popillia</taxon>
    </lineage>
</organism>
<gene>
    <name evidence="1" type="ORF">QE152_g37173</name>
</gene>
<reference evidence="1 2" key="1">
    <citation type="journal article" date="2024" name="BMC Genomics">
        <title>De novo assembly and annotation of Popillia japonica's genome with initial clues to its potential as an invasive pest.</title>
        <authorList>
            <person name="Cucini C."/>
            <person name="Boschi S."/>
            <person name="Funari R."/>
            <person name="Cardaioli E."/>
            <person name="Iannotti N."/>
            <person name="Marturano G."/>
            <person name="Paoli F."/>
            <person name="Bruttini M."/>
            <person name="Carapelli A."/>
            <person name="Frati F."/>
            <person name="Nardi F."/>
        </authorList>
    </citation>
    <scope>NUCLEOTIDE SEQUENCE [LARGE SCALE GENOMIC DNA]</scope>
    <source>
        <strain evidence="1">DMR45628</strain>
    </source>
</reference>
<dbReference type="AlphaFoldDB" id="A0AAW1IBA6"/>
<name>A0AAW1IBA6_POPJA</name>
<keyword evidence="2" id="KW-1185">Reference proteome</keyword>
<sequence length="75" mass="8683">MRGNVQVLYQPLLEELQSSNESVNEDKPEEDQDELYGCAKCKFVVIKTSRSIKKMYYHGWLLKENIISKNIASDS</sequence>
<accession>A0AAW1IBA6</accession>
<evidence type="ECO:0000313" key="1">
    <source>
        <dbReference type="EMBL" id="KAK9686463.1"/>
    </source>
</evidence>
<dbReference type="Proteomes" id="UP001458880">
    <property type="component" value="Unassembled WGS sequence"/>
</dbReference>
<dbReference type="EMBL" id="JASPKY010000703">
    <property type="protein sequence ID" value="KAK9686463.1"/>
    <property type="molecule type" value="Genomic_DNA"/>
</dbReference>
<proteinExistence type="predicted"/>
<comment type="caution">
    <text evidence="1">The sequence shown here is derived from an EMBL/GenBank/DDBJ whole genome shotgun (WGS) entry which is preliminary data.</text>
</comment>
<evidence type="ECO:0000313" key="2">
    <source>
        <dbReference type="Proteomes" id="UP001458880"/>
    </source>
</evidence>
<protein>
    <submittedName>
        <fullName evidence="1">Uncharacterized protein</fullName>
    </submittedName>
</protein>